<organism evidence="1 2">
    <name type="scientific">Choristoneura fumiferana</name>
    <name type="common">Spruce budworm moth</name>
    <name type="synonym">Archips fumiferana</name>
    <dbReference type="NCBI Taxonomy" id="7141"/>
    <lineage>
        <taxon>Eukaryota</taxon>
        <taxon>Metazoa</taxon>
        <taxon>Ecdysozoa</taxon>
        <taxon>Arthropoda</taxon>
        <taxon>Hexapoda</taxon>
        <taxon>Insecta</taxon>
        <taxon>Pterygota</taxon>
        <taxon>Neoptera</taxon>
        <taxon>Endopterygota</taxon>
        <taxon>Lepidoptera</taxon>
        <taxon>Glossata</taxon>
        <taxon>Ditrysia</taxon>
        <taxon>Tortricoidea</taxon>
        <taxon>Tortricidae</taxon>
        <taxon>Tortricinae</taxon>
        <taxon>Choristoneura</taxon>
    </lineage>
</organism>
<evidence type="ECO:0000313" key="2">
    <source>
        <dbReference type="Proteomes" id="UP001064048"/>
    </source>
</evidence>
<comment type="caution">
    <text evidence="1">The sequence shown here is derived from an EMBL/GenBank/DDBJ whole genome shotgun (WGS) entry which is preliminary data.</text>
</comment>
<keyword evidence="2" id="KW-1185">Reference proteome</keyword>
<proteinExistence type="predicted"/>
<dbReference type="Proteomes" id="UP001064048">
    <property type="component" value="Chromosome 18"/>
</dbReference>
<gene>
    <name evidence="1" type="ORF">MSG28_011246</name>
</gene>
<evidence type="ECO:0000313" key="1">
    <source>
        <dbReference type="EMBL" id="KAI8438922.1"/>
    </source>
</evidence>
<protein>
    <submittedName>
        <fullName evidence="1">Uncharacterized protein</fullName>
    </submittedName>
</protein>
<accession>A0ACC0KQY7</accession>
<sequence length="189" mass="20231">MGQVSGVALNNAGQVLVFHRASNTWDAGTFSNRNVYQAIGEPPIPHPTVLVFNDTGELVDMFVPGNDELHFCKPSAVAVLASGEFFVADGYCNTRIMKNTTVPVKPTTTVDKTAMAPSPWEAWRGAAGGAAGAAGAALLAVAAIALLKARNREFKLRRLLERRRFTRVHSDDSDDEPAPMLPPQPPAHA</sequence>
<dbReference type="EMBL" id="CM046118">
    <property type="protein sequence ID" value="KAI8438922.1"/>
    <property type="molecule type" value="Genomic_DNA"/>
</dbReference>
<name>A0ACC0KQY7_CHOFU</name>
<reference evidence="1 2" key="1">
    <citation type="journal article" date="2022" name="Genome Biol. Evol.">
        <title>The Spruce Budworm Genome: Reconstructing the Evolutionary History of Antifreeze Proteins.</title>
        <authorList>
            <person name="Beliveau C."/>
            <person name="Gagne P."/>
            <person name="Picq S."/>
            <person name="Vernygora O."/>
            <person name="Keeling C.I."/>
            <person name="Pinkney K."/>
            <person name="Doucet D."/>
            <person name="Wen F."/>
            <person name="Johnston J.S."/>
            <person name="Maaroufi H."/>
            <person name="Boyle B."/>
            <person name="Laroche J."/>
            <person name="Dewar K."/>
            <person name="Juretic N."/>
            <person name="Blackburn G."/>
            <person name="Nisole A."/>
            <person name="Brunet B."/>
            <person name="Brandao M."/>
            <person name="Lumley L."/>
            <person name="Duan J."/>
            <person name="Quan G."/>
            <person name="Lucarotti C.J."/>
            <person name="Roe A.D."/>
            <person name="Sperling F.A.H."/>
            <person name="Levesque R.C."/>
            <person name="Cusson M."/>
        </authorList>
    </citation>
    <scope>NUCLEOTIDE SEQUENCE [LARGE SCALE GENOMIC DNA]</scope>
    <source>
        <strain evidence="1">Glfc:IPQL:Cfum</strain>
    </source>
</reference>